<sequence length="121" mass="13188">MDVHEEAKRLRLVCYEDASSQGKCPSSVDVHEEAKRLRLHAVSRCLFVNRLHTIAEELRISGVRKSCKLLKISGIVTCVQVRISGVRKTGGDRCALNTSSWAKNIGGSGLLGLACHCPSKS</sequence>
<name>A0A0F9HEQ2_9ZZZZ</name>
<reference evidence="1" key="1">
    <citation type="journal article" date="2015" name="Nature">
        <title>Complex archaea that bridge the gap between prokaryotes and eukaryotes.</title>
        <authorList>
            <person name="Spang A."/>
            <person name="Saw J.H."/>
            <person name="Jorgensen S.L."/>
            <person name="Zaremba-Niedzwiedzka K."/>
            <person name="Martijn J."/>
            <person name="Lind A.E."/>
            <person name="van Eijk R."/>
            <person name="Schleper C."/>
            <person name="Guy L."/>
            <person name="Ettema T.J."/>
        </authorList>
    </citation>
    <scope>NUCLEOTIDE SEQUENCE</scope>
</reference>
<proteinExistence type="predicted"/>
<dbReference type="AlphaFoldDB" id="A0A0F9HEQ2"/>
<organism evidence="1">
    <name type="scientific">marine sediment metagenome</name>
    <dbReference type="NCBI Taxonomy" id="412755"/>
    <lineage>
        <taxon>unclassified sequences</taxon>
        <taxon>metagenomes</taxon>
        <taxon>ecological metagenomes</taxon>
    </lineage>
</organism>
<comment type="caution">
    <text evidence="1">The sequence shown here is derived from an EMBL/GenBank/DDBJ whole genome shotgun (WGS) entry which is preliminary data.</text>
</comment>
<gene>
    <name evidence="1" type="ORF">LCGC14_1792470</name>
</gene>
<accession>A0A0F9HEQ2</accession>
<evidence type="ECO:0000313" key="1">
    <source>
        <dbReference type="EMBL" id="KKM01637.1"/>
    </source>
</evidence>
<dbReference type="EMBL" id="LAZR01017143">
    <property type="protein sequence ID" value="KKM01637.1"/>
    <property type="molecule type" value="Genomic_DNA"/>
</dbReference>
<protein>
    <submittedName>
        <fullName evidence="1">Uncharacterized protein</fullName>
    </submittedName>
</protein>